<sequence>MGVMRSLLITQCLQRDFVEPINRYDPLPNQLHVGAAESLRLLGERPDEGPLRRFMQWALANSSMPIIHIRDWHDADDEQQREHLSQFGPHCLKNTPGASFLYAADMAADQRHLIVDASGLNDFYKTDLESMLAPYRGSALHIGLIGVWTDAKILFLAYELTTRYPEFEIAVCEALTASSSRSMHFIALEQMRSTLGVSIISSIGDFSSYLTGETVDLPIPRSALVNTEKLKFEDDYTPADEDRDMLLFLFRDTPEVHLKKLAGGFSGNMVLRARVRDIYGHRLPPFVVKLGERSLIAKEKAAFERIQEALGNAAPSIIDTVELKDRGAVKYRYAAMQGEQTTTFKKFYASTDNTDRIGEVLAAVFDDRLGRFYEAAVSEPLNLLDYYDFQPRFADGIRKRVNELLPGAPADTIEVIPGKTLRHPALFYEKDLTELRGHDTREHFTGWVHGDLNGANIVLDSSQNVWIIDFFHTHRGHILRDLIKLENDLLYIFTELKDEGELRQAIALTDHLFSYEDAAAVPDALPGLPPALEKAQQTIRHLRSRYARLVQHDRDPYQMDCAMARYAIHTLAFDESSVFQKRWALYAASLFLQRIRYRLIETRGLRVDFLKRETSASLIGITLLPGRRDRQRDLEQDLSQLKEQRIGSVLCLLSDNEFELYGVPDLLTRYADCSFTIMHAPVVDQAIPSFEEMDAMLAFVDSSLAEQRRILVHCAGGLGRSGTVAACYLTTRDGLSVDEAIDVVRESRSPRMVENRRQEDFVRQYTERSAR</sequence>
<dbReference type="InterPro" id="IPR020422">
    <property type="entry name" value="TYR_PHOSPHATASE_DUAL_dom"/>
</dbReference>
<dbReference type="InterPro" id="IPR045544">
    <property type="entry name" value="TCAD9"/>
</dbReference>
<evidence type="ECO:0000259" key="3">
    <source>
        <dbReference type="PROSITE" id="PS50054"/>
    </source>
</evidence>
<dbReference type="Pfam" id="PF00782">
    <property type="entry name" value="DSPc"/>
    <property type="match status" value="1"/>
</dbReference>
<dbReference type="Gene3D" id="3.40.50.850">
    <property type="entry name" value="Isochorismatase-like"/>
    <property type="match status" value="1"/>
</dbReference>
<dbReference type="Pfam" id="PF19974">
    <property type="entry name" value="TCAD9"/>
    <property type="match status" value="2"/>
</dbReference>
<dbReference type="HOGENOM" id="CLU_362391_0_0_12"/>
<dbReference type="SUPFAM" id="SSF52499">
    <property type="entry name" value="Isochorismatase-like hydrolases"/>
    <property type="match status" value="1"/>
</dbReference>
<dbReference type="InterPro" id="IPR036380">
    <property type="entry name" value="Isochorismatase-like_sf"/>
</dbReference>
<dbReference type="PROSITE" id="PS50056">
    <property type="entry name" value="TYR_PHOSPHATASE_2"/>
    <property type="match status" value="1"/>
</dbReference>
<dbReference type="FunFam" id="3.90.190.10:FF:000157">
    <property type="entry name" value="Protein-tyrosine phosphatase"/>
    <property type="match status" value="1"/>
</dbReference>
<dbReference type="InterPro" id="IPR000387">
    <property type="entry name" value="Tyr_Pase_dom"/>
</dbReference>
<dbReference type="InterPro" id="IPR000340">
    <property type="entry name" value="Dual-sp_phosphatase_cat-dom"/>
</dbReference>
<dbReference type="Gene3D" id="3.90.190.10">
    <property type="entry name" value="Protein tyrosine phosphatase superfamily"/>
    <property type="match status" value="1"/>
</dbReference>
<keyword evidence="1" id="KW-0378">Hydrolase</keyword>
<dbReference type="InterPro" id="IPR016130">
    <property type="entry name" value="Tyr_Pase_AS"/>
</dbReference>
<dbReference type="PROSITE" id="PS50054">
    <property type="entry name" value="TYR_PHOSPHATASE_DUAL"/>
    <property type="match status" value="1"/>
</dbReference>
<dbReference type="GO" id="GO:0004721">
    <property type="term" value="F:phosphoprotein phosphatase activity"/>
    <property type="evidence" value="ECO:0007669"/>
    <property type="project" value="UniProtKB-KW"/>
</dbReference>
<evidence type="ECO:0000256" key="1">
    <source>
        <dbReference type="ARBA" id="ARBA00022801"/>
    </source>
</evidence>
<dbReference type="STRING" id="183.GCA_002009735_01407"/>
<reference evidence="5 6" key="1">
    <citation type="submission" date="2011-10" db="EMBL/GenBank/DDBJ databases">
        <title>The Improved High-Quality Draft genome of Leptonema illini DSM 21528.</title>
        <authorList>
            <consortium name="US DOE Joint Genome Institute (JGI-PGF)"/>
            <person name="Lucas S."/>
            <person name="Copeland A."/>
            <person name="Lapidus A."/>
            <person name="Glavina del Rio T."/>
            <person name="Dalin E."/>
            <person name="Tice H."/>
            <person name="Bruce D."/>
            <person name="Goodwin L."/>
            <person name="Pitluck S."/>
            <person name="Peters L."/>
            <person name="Mikhailova N."/>
            <person name="Held B."/>
            <person name="Kyrpides N."/>
            <person name="Mavromatis K."/>
            <person name="Ivanova N."/>
            <person name="Markowitz V."/>
            <person name="Cheng J.-F."/>
            <person name="Hugenholtz P."/>
            <person name="Woyke T."/>
            <person name="Wu D."/>
            <person name="Gronow S."/>
            <person name="Wellnitz S."/>
            <person name="Brambilla E.-M."/>
            <person name="Klenk H.-P."/>
            <person name="Eisen J.A."/>
        </authorList>
    </citation>
    <scope>NUCLEOTIDE SEQUENCE [LARGE SCALE GENOMIC DNA]</scope>
    <source>
        <strain evidence="5 6">DSM 21528</strain>
    </source>
</reference>
<dbReference type="InterPro" id="IPR011009">
    <property type="entry name" value="Kinase-like_dom_sf"/>
</dbReference>
<dbReference type="SUPFAM" id="SSF56112">
    <property type="entry name" value="Protein kinase-like (PK-like)"/>
    <property type="match status" value="1"/>
</dbReference>
<name>H2CIM4_9LEPT</name>
<protein>
    <submittedName>
        <fullName evidence="5">Dual specificity protein phosphatase</fullName>
    </submittedName>
</protein>
<dbReference type="InterPro" id="IPR029021">
    <property type="entry name" value="Prot-tyrosine_phosphatase-like"/>
</dbReference>
<keyword evidence="6" id="KW-1185">Reference proteome</keyword>
<evidence type="ECO:0000259" key="4">
    <source>
        <dbReference type="PROSITE" id="PS50056"/>
    </source>
</evidence>
<organism evidence="5 6">
    <name type="scientific">Leptonema illini DSM 21528</name>
    <dbReference type="NCBI Taxonomy" id="929563"/>
    <lineage>
        <taxon>Bacteria</taxon>
        <taxon>Pseudomonadati</taxon>
        <taxon>Spirochaetota</taxon>
        <taxon>Spirochaetia</taxon>
        <taxon>Leptospirales</taxon>
        <taxon>Leptospiraceae</taxon>
        <taxon>Leptonema</taxon>
    </lineage>
</organism>
<dbReference type="Pfam" id="PF00857">
    <property type="entry name" value="Isochorismatase"/>
    <property type="match status" value="1"/>
</dbReference>
<evidence type="ECO:0000313" key="6">
    <source>
        <dbReference type="Proteomes" id="UP000005737"/>
    </source>
</evidence>
<proteinExistence type="predicted"/>
<dbReference type="InterPro" id="IPR000868">
    <property type="entry name" value="Isochorismatase-like_dom"/>
</dbReference>
<accession>H2CIM4</accession>
<dbReference type="SUPFAM" id="SSF52799">
    <property type="entry name" value="(Phosphotyrosine protein) phosphatases II"/>
    <property type="match status" value="1"/>
</dbReference>
<dbReference type="SMART" id="SM00195">
    <property type="entry name" value="DSPc"/>
    <property type="match status" value="1"/>
</dbReference>
<evidence type="ECO:0000256" key="2">
    <source>
        <dbReference type="ARBA" id="ARBA00022912"/>
    </source>
</evidence>
<keyword evidence="2" id="KW-0904">Protein phosphatase</keyword>
<gene>
    <name evidence="5" type="ORF">Lepil_2364</name>
</gene>
<feature type="domain" description="Tyrosine specific protein phosphatases" evidence="4">
    <location>
        <begin position="694"/>
        <end position="748"/>
    </location>
</feature>
<dbReference type="PROSITE" id="PS00383">
    <property type="entry name" value="TYR_PHOSPHATASE_1"/>
    <property type="match status" value="1"/>
</dbReference>
<dbReference type="AlphaFoldDB" id="H2CIM4"/>
<evidence type="ECO:0000313" key="5">
    <source>
        <dbReference type="EMBL" id="EHQ07040.1"/>
    </source>
</evidence>
<dbReference type="EMBL" id="JH597773">
    <property type="protein sequence ID" value="EHQ07040.1"/>
    <property type="molecule type" value="Genomic_DNA"/>
</dbReference>
<feature type="domain" description="Tyrosine-protein phosphatase" evidence="3">
    <location>
        <begin position="615"/>
        <end position="771"/>
    </location>
</feature>
<dbReference type="Proteomes" id="UP000005737">
    <property type="component" value="Unassembled WGS sequence"/>
</dbReference>
<dbReference type="InterPro" id="IPR050561">
    <property type="entry name" value="PTP"/>
</dbReference>
<dbReference type="PANTHER" id="PTHR23339">
    <property type="entry name" value="TYROSINE SPECIFIC PROTEIN PHOSPHATASE AND DUAL SPECIFICITY PROTEIN PHOSPHATASE"/>
    <property type="match status" value="1"/>
</dbReference>